<dbReference type="SMART" id="SM00256">
    <property type="entry name" value="FBOX"/>
    <property type="match status" value="1"/>
</dbReference>
<evidence type="ECO:0000313" key="3">
    <source>
        <dbReference type="EMBL" id="KAG5624919.1"/>
    </source>
</evidence>
<proteinExistence type="predicted"/>
<evidence type="ECO:0000259" key="2">
    <source>
        <dbReference type="PROSITE" id="PS50181"/>
    </source>
</evidence>
<dbReference type="PANTHER" id="PTHR31672">
    <property type="entry name" value="BNACNNG10540D PROTEIN"/>
    <property type="match status" value="1"/>
</dbReference>
<dbReference type="PANTHER" id="PTHR31672:SF13">
    <property type="entry name" value="F-BOX PROTEIN CPR30-LIKE"/>
    <property type="match status" value="1"/>
</dbReference>
<keyword evidence="1" id="KW-1133">Transmembrane helix</keyword>
<sequence>MCMGMRMRMDEGNYQQLPDKLIFYVLSYLPLSSLFKFRFVCKLWNTLFLHPHLAFFHYRNSQSGLNLDDLSGTLKERESLWKDIQNERRDAVEFNIITTSSQGLYLQEFTSIHDSSIKRYRIECSILHQRLDIPNPQNPSLRISLDFVLDSQAVKLVSVHQHGYEILSLGIGSDQTTYGWRDVKLPNSYHEKNKRRNEIQNVHGNENENGYLPLSSLFKFRSVCKLWNTLFLHPHLAFLHYRNSRSGLNLDDLSGTLKERERLWKDIQNERRDAVEFNIITTSSQGLYLQEFTSIHDSSIKRYRIECSILHQRLDIPNPQNPSLRISLDFVLDSQAVKLVSVHQHGYEILSLGIGSDQTTYGWRDVKLPNLYHEKNKRNGIQVLFRMGVAYCIRHIDDCTDIEIDVLDMVNETYIGRTSLSNGGLFTSTSLMDWNGQLSFVQQVKDELHVLVLNDYRKLKWDETTRIIKLSFLKPDNKELMTFITFANNSLLFFVKPDKKTFCAYNINTGELTTSVLKNCITSSEDVMDVIVMMMFCGGGGEVLYALYEIMGTEVLVLVDKMLKFEYVTLTRIES</sequence>
<feature type="domain" description="F-box" evidence="2">
    <location>
        <begin position="11"/>
        <end position="58"/>
    </location>
</feature>
<dbReference type="Proteomes" id="UP000824120">
    <property type="component" value="Chromosome 2"/>
</dbReference>
<accession>A0A9J6ALM4</accession>
<comment type="caution">
    <text evidence="3">The sequence shown here is derived from an EMBL/GenBank/DDBJ whole genome shotgun (WGS) entry which is preliminary data.</text>
</comment>
<dbReference type="SUPFAM" id="SSF81383">
    <property type="entry name" value="F-box domain"/>
    <property type="match status" value="2"/>
</dbReference>
<evidence type="ECO:0000256" key="1">
    <source>
        <dbReference type="SAM" id="Phobius"/>
    </source>
</evidence>
<gene>
    <name evidence="3" type="ORF">H5410_010137</name>
</gene>
<evidence type="ECO:0000313" key="4">
    <source>
        <dbReference type="Proteomes" id="UP000824120"/>
    </source>
</evidence>
<reference evidence="3 4" key="1">
    <citation type="submission" date="2020-09" db="EMBL/GenBank/DDBJ databases">
        <title>De no assembly of potato wild relative species, Solanum commersonii.</title>
        <authorList>
            <person name="Cho K."/>
        </authorList>
    </citation>
    <scope>NUCLEOTIDE SEQUENCE [LARGE SCALE GENOMIC DNA]</scope>
    <source>
        <strain evidence="3">LZ3.2</strain>
        <tissue evidence="3">Leaf</tissue>
    </source>
</reference>
<dbReference type="PROSITE" id="PS50181">
    <property type="entry name" value="FBOX"/>
    <property type="match status" value="1"/>
</dbReference>
<dbReference type="Gene3D" id="1.20.1280.50">
    <property type="match status" value="1"/>
</dbReference>
<dbReference type="EMBL" id="JACXVP010000002">
    <property type="protein sequence ID" value="KAG5624919.1"/>
    <property type="molecule type" value="Genomic_DNA"/>
</dbReference>
<keyword evidence="1" id="KW-0472">Membrane</keyword>
<organism evidence="3 4">
    <name type="scientific">Solanum commersonii</name>
    <name type="common">Commerson's wild potato</name>
    <name type="synonym">Commerson's nightshade</name>
    <dbReference type="NCBI Taxonomy" id="4109"/>
    <lineage>
        <taxon>Eukaryota</taxon>
        <taxon>Viridiplantae</taxon>
        <taxon>Streptophyta</taxon>
        <taxon>Embryophyta</taxon>
        <taxon>Tracheophyta</taxon>
        <taxon>Spermatophyta</taxon>
        <taxon>Magnoliopsida</taxon>
        <taxon>eudicotyledons</taxon>
        <taxon>Gunneridae</taxon>
        <taxon>Pentapetalae</taxon>
        <taxon>asterids</taxon>
        <taxon>lamiids</taxon>
        <taxon>Solanales</taxon>
        <taxon>Solanaceae</taxon>
        <taxon>Solanoideae</taxon>
        <taxon>Solaneae</taxon>
        <taxon>Solanum</taxon>
    </lineage>
</organism>
<dbReference type="AlphaFoldDB" id="A0A9J6ALM4"/>
<dbReference type="InterPro" id="IPR050796">
    <property type="entry name" value="SCF_F-box_component"/>
</dbReference>
<dbReference type="Pfam" id="PF00646">
    <property type="entry name" value="F-box"/>
    <property type="match status" value="2"/>
</dbReference>
<keyword evidence="4" id="KW-1185">Reference proteome</keyword>
<feature type="transmembrane region" description="Helical" evidence="1">
    <location>
        <begin position="21"/>
        <end position="39"/>
    </location>
</feature>
<protein>
    <recommendedName>
        <fullName evidence="2">F-box domain-containing protein</fullName>
    </recommendedName>
</protein>
<name>A0A9J6ALM4_SOLCO</name>
<keyword evidence="1" id="KW-0812">Transmembrane</keyword>
<dbReference type="OrthoDB" id="1245528at2759"/>
<dbReference type="InterPro" id="IPR001810">
    <property type="entry name" value="F-box_dom"/>
</dbReference>
<dbReference type="InterPro" id="IPR036047">
    <property type="entry name" value="F-box-like_dom_sf"/>
</dbReference>